<organism evidence="2 3">
    <name type="scientific">Ustilaginoidea virens</name>
    <name type="common">Rice false smut fungus</name>
    <name type="synonym">Villosiclava virens</name>
    <dbReference type="NCBI Taxonomy" id="1159556"/>
    <lineage>
        <taxon>Eukaryota</taxon>
        <taxon>Fungi</taxon>
        <taxon>Dikarya</taxon>
        <taxon>Ascomycota</taxon>
        <taxon>Pezizomycotina</taxon>
        <taxon>Sordariomycetes</taxon>
        <taxon>Hypocreomycetidae</taxon>
        <taxon>Hypocreales</taxon>
        <taxon>Clavicipitaceae</taxon>
        <taxon>Ustilaginoidea</taxon>
    </lineage>
</organism>
<keyword evidence="3" id="KW-1185">Reference proteome</keyword>
<dbReference type="CDD" id="cd05382">
    <property type="entry name" value="CAP_GAPR1-like"/>
    <property type="match status" value="1"/>
</dbReference>
<dbReference type="SMART" id="SM00198">
    <property type="entry name" value="SCP"/>
    <property type="match status" value="1"/>
</dbReference>
<dbReference type="InterPro" id="IPR018244">
    <property type="entry name" value="Allrgn_V5/Tpx1_CS"/>
</dbReference>
<sequence length="175" mass="19281">MHVSKVLGAALLGAATSSPVGGKREDSFQNEMIASHNYFRAQHSADDLVWDENIAQDAQNWANTCNFYHDSAGENLGCMSSYDFWGQFTNAWGTERENYNYDDPGFTPETGHFTQVVWKATTSLGCGWAQCSGGHDQAFGYYVVCKYDPPGNYNGQFGENVGRQVQGQPADAYMG</sequence>
<dbReference type="AlphaFoldDB" id="A0A8E5HKR1"/>
<dbReference type="Pfam" id="PF00188">
    <property type="entry name" value="CAP"/>
    <property type="match status" value="1"/>
</dbReference>
<dbReference type="KEGG" id="uvi:66062264"/>
<dbReference type="PROSITE" id="PS01009">
    <property type="entry name" value="CRISP_1"/>
    <property type="match status" value="1"/>
</dbReference>
<dbReference type="Proteomes" id="UP000027002">
    <property type="component" value="Chromosome 1"/>
</dbReference>
<feature type="domain" description="SCP" evidence="1">
    <location>
        <begin position="27"/>
        <end position="155"/>
    </location>
</feature>
<dbReference type="InterPro" id="IPR001283">
    <property type="entry name" value="CRISP-related"/>
</dbReference>
<dbReference type="SUPFAM" id="SSF55797">
    <property type="entry name" value="PR-1-like"/>
    <property type="match status" value="1"/>
</dbReference>
<accession>A0A8E5HKR1</accession>
<dbReference type="Gene3D" id="3.40.33.10">
    <property type="entry name" value="CAP"/>
    <property type="match status" value="1"/>
</dbReference>
<protein>
    <recommendedName>
        <fullName evidence="1">SCP domain-containing protein</fullName>
    </recommendedName>
</protein>
<reference evidence="2" key="1">
    <citation type="submission" date="2020-03" db="EMBL/GenBank/DDBJ databases">
        <title>A mixture of massive structural variations and highly conserved coding sequences in Ustilaginoidea virens genome.</title>
        <authorList>
            <person name="Zhang K."/>
            <person name="Zhao Z."/>
            <person name="Zhang Z."/>
            <person name="Li Y."/>
            <person name="Hsiang T."/>
            <person name="Sun W."/>
        </authorList>
    </citation>
    <scope>NUCLEOTIDE SEQUENCE</scope>
    <source>
        <strain evidence="2">UV-8b</strain>
    </source>
</reference>
<proteinExistence type="predicted"/>
<dbReference type="InterPro" id="IPR035940">
    <property type="entry name" value="CAP_sf"/>
</dbReference>
<dbReference type="RefSeq" id="XP_042994918.1">
    <property type="nucleotide sequence ID" value="XM_043138984.1"/>
</dbReference>
<dbReference type="PRINTS" id="PR00837">
    <property type="entry name" value="V5TPXLIKE"/>
</dbReference>
<dbReference type="InterPro" id="IPR014044">
    <property type="entry name" value="CAP_dom"/>
</dbReference>
<dbReference type="GeneID" id="66062264"/>
<name>A0A8E5HKR1_USTVR</name>
<dbReference type="InterPro" id="IPR034113">
    <property type="entry name" value="SCP_GAPR1-like"/>
</dbReference>
<evidence type="ECO:0000259" key="1">
    <source>
        <dbReference type="SMART" id="SM00198"/>
    </source>
</evidence>
<dbReference type="GO" id="GO:0005576">
    <property type="term" value="C:extracellular region"/>
    <property type="evidence" value="ECO:0007669"/>
    <property type="project" value="InterPro"/>
</dbReference>
<evidence type="ECO:0000313" key="3">
    <source>
        <dbReference type="Proteomes" id="UP000027002"/>
    </source>
</evidence>
<dbReference type="EMBL" id="CP072753">
    <property type="protein sequence ID" value="QUC17245.1"/>
    <property type="molecule type" value="Genomic_DNA"/>
</dbReference>
<dbReference type="OrthoDB" id="337038at2759"/>
<evidence type="ECO:0000313" key="2">
    <source>
        <dbReference type="EMBL" id="QUC17245.1"/>
    </source>
</evidence>
<dbReference type="PANTHER" id="PTHR10334">
    <property type="entry name" value="CYSTEINE-RICH SECRETORY PROTEIN-RELATED"/>
    <property type="match status" value="1"/>
</dbReference>
<gene>
    <name evidence="2" type="ORF">UV8b_01486</name>
</gene>